<sequence>MPPLAQAIAVEPPEALRIAAAGELPDLSKESFSVAEAARLLKITEGHTRYLGRLGVLPMDQVEGELRVERDALVTYQREQEAEIERFIHSPFGQAMGAISAELIEKGLYRKATPEALTQQTK</sequence>
<dbReference type="RefSeq" id="WP_068629735.1">
    <property type="nucleotide sequence ID" value="NZ_LSZQ01000035.1"/>
</dbReference>
<reference evidence="2" key="1">
    <citation type="submission" date="2016-02" db="EMBL/GenBank/DDBJ databases">
        <authorList>
            <person name="Sanders J.G."/>
            <person name="Lin J.Y."/>
            <person name="Wertz J.T."/>
            <person name="Russell J.A."/>
            <person name="Moreau C.S."/>
            <person name="Powell S."/>
        </authorList>
    </citation>
    <scope>NUCLEOTIDE SEQUENCE [LARGE SCALE GENOMIC DNA]</scope>
    <source>
        <strain evidence="2">CAG34</strain>
    </source>
</reference>
<accession>A0A139SP38</accession>
<evidence type="ECO:0000313" key="2">
    <source>
        <dbReference type="Proteomes" id="UP000070058"/>
    </source>
</evidence>
<dbReference type="EMBL" id="LSZQ01000035">
    <property type="protein sequence ID" value="KXU36274.1"/>
    <property type="molecule type" value="Genomic_DNA"/>
</dbReference>
<comment type="caution">
    <text evidence="1">The sequence shown here is derived from an EMBL/GenBank/DDBJ whole genome shotgun (WGS) entry which is preliminary data.</text>
</comment>
<protein>
    <recommendedName>
        <fullName evidence="3">Helix-turn-helix domain-containing protein</fullName>
    </recommendedName>
</protein>
<keyword evidence="2" id="KW-1185">Reference proteome</keyword>
<gene>
    <name evidence="1" type="ORF">AXK11_04615</name>
</gene>
<dbReference type="AlphaFoldDB" id="A0A139SP38"/>
<evidence type="ECO:0008006" key="3">
    <source>
        <dbReference type="Google" id="ProtNLM"/>
    </source>
</evidence>
<evidence type="ECO:0000313" key="1">
    <source>
        <dbReference type="EMBL" id="KXU36274.1"/>
    </source>
</evidence>
<name>A0A139SP38_9BACT</name>
<organism evidence="1 2">
    <name type="scientific">Cephaloticoccus primus</name>
    <dbReference type="NCBI Taxonomy" id="1548207"/>
    <lineage>
        <taxon>Bacteria</taxon>
        <taxon>Pseudomonadati</taxon>
        <taxon>Verrucomicrobiota</taxon>
        <taxon>Opitutia</taxon>
        <taxon>Opitutales</taxon>
        <taxon>Opitutaceae</taxon>
        <taxon>Cephaloticoccus</taxon>
    </lineage>
</organism>
<proteinExistence type="predicted"/>
<dbReference type="Proteomes" id="UP000070058">
    <property type="component" value="Unassembled WGS sequence"/>
</dbReference>